<dbReference type="AlphaFoldDB" id="A0A421NXJ0"/>
<dbReference type="OrthoDB" id="5295945at2"/>
<comment type="catalytic activity">
    <reaction evidence="6">
        <text>P(1),P(4)-bis(5'-adenosyl) tetraphosphate + H2O = 2 ADP + 2 H(+)</text>
        <dbReference type="Rhea" id="RHEA:24252"/>
        <dbReference type="ChEBI" id="CHEBI:15377"/>
        <dbReference type="ChEBI" id="CHEBI:15378"/>
        <dbReference type="ChEBI" id="CHEBI:58141"/>
        <dbReference type="ChEBI" id="CHEBI:456216"/>
        <dbReference type="EC" id="3.6.1.41"/>
    </reaction>
</comment>
<dbReference type="GO" id="GO:0000166">
    <property type="term" value="F:nucleotide binding"/>
    <property type="evidence" value="ECO:0007669"/>
    <property type="project" value="UniProtKB-KW"/>
</dbReference>
<dbReference type="GO" id="GO:0046872">
    <property type="term" value="F:metal ion binding"/>
    <property type="evidence" value="ECO:0007669"/>
    <property type="project" value="UniProtKB-KW"/>
</dbReference>
<keyword evidence="5" id="KW-0408">Iron</keyword>
<dbReference type="Gene3D" id="1.10.3210.10">
    <property type="entry name" value="Hypothetical protein af1432"/>
    <property type="match status" value="1"/>
</dbReference>
<dbReference type="RefSeq" id="WP_023161463.1">
    <property type="nucleotide sequence ID" value="NC_022588.1"/>
</dbReference>
<evidence type="ECO:0000256" key="3">
    <source>
        <dbReference type="ARBA" id="ARBA00022741"/>
    </source>
</evidence>
<keyword evidence="4 8" id="KW-0378">Hydrolase</keyword>
<dbReference type="CDD" id="cd00077">
    <property type="entry name" value="HDc"/>
    <property type="match status" value="1"/>
</dbReference>
<evidence type="ECO:0000256" key="5">
    <source>
        <dbReference type="ARBA" id="ARBA00023004"/>
    </source>
</evidence>
<evidence type="ECO:0000256" key="6">
    <source>
        <dbReference type="ARBA" id="ARBA00049417"/>
    </source>
</evidence>
<dbReference type="NCBIfam" id="TIGR00488">
    <property type="entry name" value="bis(5'-nucleosyl)-tetraphosphatase (symmetrical) YqeK"/>
    <property type="match status" value="1"/>
</dbReference>
<evidence type="ECO:0000256" key="1">
    <source>
        <dbReference type="ARBA" id="ARBA00012506"/>
    </source>
</evidence>
<keyword evidence="9" id="KW-1185">Reference proteome</keyword>
<dbReference type="Pfam" id="PF01966">
    <property type="entry name" value="HD"/>
    <property type="match status" value="1"/>
</dbReference>
<dbReference type="EMBL" id="MPBG01000004">
    <property type="protein sequence ID" value="RMI88743.1"/>
    <property type="molecule type" value="Genomic_DNA"/>
</dbReference>
<proteinExistence type="predicted"/>
<dbReference type="InterPro" id="IPR005249">
    <property type="entry name" value="YqeK"/>
</dbReference>
<accession>A0A421NXJ0</accession>
<dbReference type="InterPro" id="IPR006674">
    <property type="entry name" value="HD_domain"/>
</dbReference>
<gene>
    <name evidence="8" type="primary">yqeK</name>
    <name evidence="8" type="ORF">PSSA1_v1c3410</name>
</gene>
<evidence type="ECO:0000256" key="2">
    <source>
        <dbReference type="ARBA" id="ARBA00022723"/>
    </source>
</evidence>
<dbReference type="InterPro" id="IPR003607">
    <property type="entry name" value="HD/PDEase_dom"/>
</dbReference>
<evidence type="ECO:0000313" key="8">
    <source>
        <dbReference type="EMBL" id="RMI88743.1"/>
    </source>
</evidence>
<reference evidence="9" key="1">
    <citation type="submission" date="2016-11" db="EMBL/GenBank/DDBJ databases">
        <title>Genome sequence of Candidatus Phytoplasma solani strain SA-1.</title>
        <authorList>
            <person name="Haryono M."/>
            <person name="Samarzija I."/>
            <person name="Seruga Music M."/>
            <person name="Hogenhout S."/>
            <person name="Kuo C.-H."/>
        </authorList>
    </citation>
    <scope>NUCLEOTIDE SEQUENCE [LARGE SCALE GENOMIC DNA]</scope>
    <source>
        <strain evidence="9">SA-1</strain>
    </source>
</reference>
<sequence>MLLTKIRQIVENKLKNFPLRLSHSLRVYRTATKLARHYRKPSLPIQIAALFHDFTKNDSFEQQKPYLTKISIIKYQKTPAIFHALSAANFLKKELGINNKIILNAIKKHVWGDIKMNYCDKIVFLSDKIEPKRNYPQRKYFEKLAYLDIHQAIYEILKNNFDYFLKKNHPLPSNYQLILESLKKDIKKKIL</sequence>
<keyword evidence="2" id="KW-0479">Metal-binding</keyword>
<evidence type="ECO:0000259" key="7">
    <source>
        <dbReference type="Pfam" id="PF01966"/>
    </source>
</evidence>
<keyword evidence="3" id="KW-0547">Nucleotide-binding</keyword>
<dbReference type="STRING" id="69896.S284_03410"/>
<dbReference type="EC" id="3.6.1.41" evidence="1"/>
<name>A0A421NXJ0_9MOLU</name>
<dbReference type="InterPro" id="IPR051094">
    <property type="entry name" value="Diverse_Catalytic_Enzymes"/>
</dbReference>
<dbReference type="SUPFAM" id="SSF109604">
    <property type="entry name" value="HD-domain/PDEase-like"/>
    <property type="match status" value="1"/>
</dbReference>
<dbReference type="Proteomes" id="UP000283896">
    <property type="component" value="Unassembled WGS sequence"/>
</dbReference>
<feature type="domain" description="HD" evidence="7">
    <location>
        <begin position="20"/>
        <end position="130"/>
    </location>
</feature>
<protein>
    <recommendedName>
        <fullName evidence="1">bis(5'-nucleosyl)-tetraphosphatase (symmetrical)</fullName>
        <ecNumber evidence="1">3.6.1.41</ecNumber>
    </recommendedName>
</protein>
<evidence type="ECO:0000256" key="4">
    <source>
        <dbReference type="ARBA" id="ARBA00022801"/>
    </source>
</evidence>
<dbReference type="KEGG" id="psol:S284_03410"/>
<dbReference type="PANTHER" id="PTHR35795:SF1">
    <property type="entry name" value="BIS(5'-NUCLEOSYL)-TETRAPHOSPHATASE, SYMMETRICAL"/>
    <property type="match status" value="1"/>
</dbReference>
<organism evidence="8 9">
    <name type="scientific">Candidatus Phytoplasma solani</name>
    <dbReference type="NCBI Taxonomy" id="69896"/>
    <lineage>
        <taxon>Bacteria</taxon>
        <taxon>Bacillati</taxon>
        <taxon>Mycoplasmatota</taxon>
        <taxon>Mollicutes</taxon>
        <taxon>Acholeplasmatales</taxon>
        <taxon>Acholeplasmataceae</taxon>
        <taxon>Candidatus Phytoplasma</taxon>
        <taxon>16SrXII (Stolbur group)</taxon>
    </lineage>
</organism>
<comment type="caution">
    <text evidence="8">The sequence shown here is derived from an EMBL/GenBank/DDBJ whole genome shotgun (WGS) entry which is preliminary data.</text>
</comment>
<dbReference type="PANTHER" id="PTHR35795">
    <property type="entry name" value="SLR1885 PROTEIN"/>
    <property type="match status" value="1"/>
</dbReference>
<dbReference type="GO" id="GO:0008803">
    <property type="term" value="F:bis(5'-nucleosyl)-tetraphosphatase (symmetrical) activity"/>
    <property type="evidence" value="ECO:0007669"/>
    <property type="project" value="UniProtKB-EC"/>
</dbReference>
<evidence type="ECO:0000313" key="9">
    <source>
        <dbReference type="Proteomes" id="UP000283896"/>
    </source>
</evidence>